<proteinExistence type="predicted"/>
<evidence type="ECO:0000313" key="2">
    <source>
        <dbReference type="Proteomes" id="UP001501470"/>
    </source>
</evidence>
<comment type="caution">
    <text evidence="1">The sequence shown here is derived from an EMBL/GenBank/DDBJ whole genome shotgun (WGS) entry which is preliminary data.</text>
</comment>
<sequence length="316" mass="32660">MSIDGGRRWAVVAAAGAGTLVALVAAVLVVNRPPAAPGEPPPPSARAAADPRTLVVDDGDLVEASGQVLVPPGKPARLCAPAPVPAIGRPGNEPPTCALGVDVTGVDPAKLTGAGVVAGVTTGQARLRGTWRDGQLHVTEQGPPKPPAPVGFDDTVPCGAPKGGWKPGGGADSNAMHQYIYEQHPDRFRPLRIAYPDGPPTGATTGPQPTEVTVVEVVAGDAAGEEQRLRKLFDGNLCVVAAPGRPSLARQEQLREQVSAGLDPLMSDPASGIWSVGGDDVFTVELMMLTPRLYEQLNAIGFDLLRVEPWLRPTVG</sequence>
<keyword evidence="2" id="KW-1185">Reference proteome</keyword>
<organism evidence="1 2">
    <name type="scientific">Dactylosporangium maewongense</name>
    <dbReference type="NCBI Taxonomy" id="634393"/>
    <lineage>
        <taxon>Bacteria</taxon>
        <taxon>Bacillati</taxon>
        <taxon>Actinomycetota</taxon>
        <taxon>Actinomycetes</taxon>
        <taxon>Micromonosporales</taxon>
        <taxon>Micromonosporaceae</taxon>
        <taxon>Dactylosporangium</taxon>
    </lineage>
</organism>
<dbReference type="RefSeq" id="WP_344499242.1">
    <property type="nucleotide sequence ID" value="NZ_BAAAQD010000001.1"/>
</dbReference>
<name>A0ABN1ZKM8_9ACTN</name>
<reference evidence="1 2" key="1">
    <citation type="journal article" date="2019" name="Int. J. Syst. Evol. Microbiol.">
        <title>The Global Catalogue of Microorganisms (GCM) 10K type strain sequencing project: providing services to taxonomists for standard genome sequencing and annotation.</title>
        <authorList>
            <consortium name="The Broad Institute Genomics Platform"/>
            <consortium name="The Broad Institute Genome Sequencing Center for Infectious Disease"/>
            <person name="Wu L."/>
            <person name="Ma J."/>
        </authorList>
    </citation>
    <scope>NUCLEOTIDE SEQUENCE [LARGE SCALE GENOMIC DNA]</scope>
    <source>
        <strain evidence="1 2">JCM 15933</strain>
    </source>
</reference>
<gene>
    <name evidence="1" type="ORF">GCM10009827_006220</name>
</gene>
<protein>
    <submittedName>
        <fullName evidence="1">Uncharacterized protein</fullName>
    </submittedName>
</protein>
<evidence type="ECO:0000313" key="1">
    <source>
        <dbReference type="EMBL" id="GAA1500413.1"/>
    </source>
</evidence>
<dbReference type="EMBL" id="BAAAQD010000001">
    <property type="protein sequence ID" value="GAA1500413.1"/>
    <property type="molecule type" value="Genomic_DNA"/>
</dbReference>
<dbReference type="Proteomes" id="UP001501470">
    <property type="component" value="Unassembled WGS sequence"/>
</dbReference>
<accession>A0ABN1ZKM8</accession>